<keyword evidence="2" id="KW-0812">Transmembrane</keyword>
<keyword evidence="4" id="KW-1185">Reference proteome</keyword>
<dbReference type="Proteomes" id="UP000195521">
    <property type="component" value="Unassembled WGS sequence"/>
</dbReference>
<feature type="transmembrane region" description="Helical" evidence="2">
    <location>
        <begin position="533"/>
        <end position="557"/>
    </location>
</feature>
<dbReference type="EMBL" id="BDQF01000246">
    <property type="protein sequence ID" value="GAW84348.1"/>
    <property type="molecule type" value="Genomic_DNA"/>
</dbReference>
<feature type="compositionally biased region" description="Polar residues" evidence="1">
    <location>
        <begin position="353"/>
        <end position="365"/>
    </location>
</feature>
<evidence type="ECO:0000313" key="4">
    <source>
        <dbReference type="Proteomes" id="UP000195521"/>
    </source>
</evidence>
<feature type="compositionally biased region" description="Basic and acidic residues" evidence="1">
    <location>
        <begin position="447"/>
        <end position="459"/>
    </location>
</feature>
<name>A0A1Y1JSC0_PLAGO</name>
<dbReference type="OMA" id="CTINTEH"/>
<feature type="region of interest" description="Disordered" evidence="1">
    <location>
        <begin position="102"/>
        <end position="121"/>
    </location>
</feature>
<sequence>MVEITFITNTDNSASTTEKCKNKYETFLEDILKKINELNGNTHSDLHNEWVTLNQYINERNNELKKCVDDNYIPIDLYEQAAIKKFRNEYFKKHSCTINTEHNAARNTEPSPQTGEPGKECETKIELSEGKVKLHTASDSKHSKHRITEEQDRVVKNTGQFNTQQSGQQYVDLQDPQKVNHPSRFTGTELKESVPAAGHKSIDHEEAGASSESLSISVDSPNEELGLHQSVTSAQTKHTEKINSGKTSDESNIHEVSPQSNLSYSQYSTQQPHGIQYTDDESIDNESDDCLYLLEETFFSADPTNEISSQKGFQQVGAHSIGAHSRDTDGLPYTSSNTGTTRDNTAHSRETSYNDNQTITVTSDNIDSHDGSIGSHRSHTDPDDLANGVDGAHIQRTNEVVTHGNDSTDYVTHVGTTSHNVFSNSEHADGEIFPESVTRSEMSTYEPHNEGTSEQEKRNNLVVPPNTDPVVNNGFTPIINSYNSSGIYTSGKKIVLKGINNSEDTDTRENGVTLDESNGDKKGISYQKYIKMILVPLTIILLFVLLVKYTPLGMLFTKKQRKKKKKMEEKLKRVLLEPSFTKEERIQMAYSSC</sequence>
<protein>
    <submittedName>
        <fullName evidence="3">Variable surface protein</fullName>
    </submittedName>
</protein>
<dbReference type="AlphaFoldDB" id="A0A1Y1JSC0"/>
<organism evidence="3 4">
    <name type="scientific">Plasmodium gonderi</name>
    <dbReference type="NCBI Taxonomy" id="77519"/>
    <lineage>
        <taxon>Eukaryota</taxon>
        <taxon>Sar</taxon>
        <taxon>Alveolata</taxon>
        <taxon>Apicomplexa</taxon>
        <taxon>Aconoidasida</taxon>
        <taxon>Haemosporida</taxon>
        <taxon>Plasmodiidae</taxon>
        <taxon>Plasmodium</taxon>
        <taxon>Plasmodium (Plasmodium)</taxon>
    </lineage>
</organism>
<feature type="compositionally biased region" description="Polar residues" evidence="1">
    <location>
        <begin position="333"/>
        <end position="343"/>
    </location>
</feature>
<evidence type="ECO:0000313" key="3">
    <source>
        <dbReference type="EMBL" id="GAW84348.1"/>
    </source>
</evidence>
<evidence type="ECO:0000256" key="2">
    <source>
        <dbReference type="SAM" id="Phobius"/>
    </source>
</evidence>
<dbReference type="GeneID" id="39745156"/>
<feature type="region of interest" description="Disordered" evidence="1">
    <location>
        <begin position="129"/>
        <end position="259"/>
    </location>
</feature>
<evidence type="ECO:0000256" key="1">
    <source>
        <dbReference type="SAM" id="MobiDB-lite"/>
    </source>
</evidence>
<dbReference type="RefSeq" id="XP_028546937.1">
    <property type="nucleotide sequence ID" value="XM_028691136.1"/>
</dbReference>
<feature type="compositionally biased region" description="Polar residues" evidence="1">
    <location>
        <begin position="157"/>
        <end position="171"/>
    </location>
</feature>
<feature type="compositionally biased region" description="Basic and acidic residues" evidence="1">
    <location>
        <begin position="129"/>
        <end position="155"/>
    </location>
</feature>
<reference evidence="4" key="1">
    <citation type="submission" date="2017-04" db="EMBL/GenBank/DDBJ databases">
        <title>Plasmodium gonderi genome.</title>
        <authorList>
            <person name="Arisue N."/>
            <person name="Honma H."/>
            <person name="Kawai S."/>
            <person name="Tougan T."/>
            <person name="Tanabe K."/>
            <person name="Horii T."/>
        </authorList>
    </citation>
    <scope>NUCLEOTIDE SEQUENCE [LARGE SCALE GENOMIC DNA]</scope>
    <source>
        <strain evidence="4">ATCC 30045</strain>
    </source>
</reference>
<feature type="compositionally biased region" description="Polar residues" evidence="1">
    <location>
        <begin position="102"/>
        <end position="114"/>
    </location>
</feature>
<gene>
    <name evidence="3" type="ORF">PGO_002485</name>
</gene>
<proteinExistence type="predicted"/>
<feature type="region of interest" description="Disordered" evidence="1">
    <location>
        <begin position="322"/>
        <end position="381"/>
    </location>
</feature>
<feature type="region of interest" description="Disordered" evidence="1">
    <location>
        <begin position="444"/>
        <end position="468"/>
    </location>
</feature>
<feature type="compositionally biased region" description="Polar residues" evidence="1">
    <location>
        <begin position="210"/>
        <end position="220"/>
    </location>
</feature>
<accession>A0A1Y1JSC0</accession>
<keyword evidence="2" id="KW-0472">Membrane</keyword>
<comment type="caution">
    <text evidence="3">The sequence shown here is derived from an EMBL/GenBank/DDBJ whole genome shotgun (WGS) entry which is preliminary data.</text>
</comment>
<keyword evidence="2" id="KW-1133">Transmembrane helix</keyword>
<feature type="compositionally biased region" description="Basic and acidic residues" evidence="1">
    <location>
        <begin position="237"/>
        <end position="253"/>
    </location>
</feature>